<dbReference type="AlphaFoldDB" id="A0A538U881"/>
<dbReference type="InterPro" id="IPR027417">
    <property type="entry name" value="P-loop_NTPase"/>
</dbReference>
<evidence type="ECO:0000259" key="2">
    <source>
        <dbReference type="Pfam" id="PF00005"/>
    </source>
</evidence>
<proteinExistence type="predicted"/>
<evidence type="ECO:0000256" key="1">
    <source>
        <dbReference type="SAM" id="MobiDB-lite"/>
    </source>
</evidence>
<dbReference type="Pfam" id="PF00005">
    <property type="entry name" value="ABC_tran"/>
    <property type="match status" value="1"/>
</dbReference>
<feature type="non-terminal residue" evidence="3">
    <location>
        <position position="112"/>
    </location>
</feature>
<dbReference type="InterPro" id="IPR003439">
    <property type="entry name" value="ABC_transporter-like_ATP-bd"/>
</dbReference>
<dbReference type="SUPFAM" id="SSF52540">
    <property type="entry name" value="P-loop containing nucleoside triphosphate hydrolases"/>
    <property type="match status" value="1"/>
</dbReference>
<reference evidence="3 4" key="1">
    <citation type="journal article" date="2019" name="Nat. Microbiol.">
        <title>Mediterranean grassland soil C-N compound turnover is dependent on rainfall and depth, and is mediated by genomically divergent microorganisms.</title>
        <authorList>
            <person name="Diamond S."/>
            <person name="Andeer P.F."/>
            <person name="Li Z."/>
            <person name="Crits-Christoph A."/>
            <person name="Burstein D."/>
            <person name="Anantharaman K."/>
            <person name="Lane K.R."/>
            <person name="Thomas B.C."/>
            <person name="Pan C."/>
            <person name="Northen T.R."/>
            <person name="Banfield J.F."/>
        </authorList>
    </citation>
    <scope>NUCLEOTIDE SEQUENCE [LARGE SCALE GENOMIC DNA]</scope>
    <source>
        <strain evidence="3">WS_11</strain>
    </source>
</reference>
<comment type="caution">
    <text evidence="3">The sequence shown here is derived from an EMBL/GenBank/DDBJ whole genome shotgun (WGS) entry which is preliminary data.</text>
</comment>
<organism evidence="3 4">
    <name type="scientific">Eiseniibacteriota bacterium</name>
    <dbReference type="NCBI Taxonomy" id="2212470"/>
    <lineage>
        <taxon>Bacteria</taxon>
        <taxon>Candidatus Eiseniibacteriota</taxon>
    </lineage>
</organism>
<evidence type="ECO:0000313" key="4">
    <source>
        <dbReference type="Proteomes" id="UP000319771"/>
    </source>
</evidence>
<keyword evidence="3" id="KW-0067">ATP-binding</keyword>
<dbReference type="GO" id="GO:0005524">
    <property type="term" value="F:ATP binding"/>
    <property type="evidence" value="ECO:0007669"/>
    <property type="project" value="UniProtKB-KW"/>
</dbReference>
<keyword evidence="3" id="KW-0547">Nucleotide-binding</keyword>
<dbReference type="Proteomes" id="UP000319771">
    <property type="component" value="Unassembled WGS sequence"/>
</dbReference>
<dbReference type="EMBL" id="VBPB01000122">
    <property type="protein sequence ID" value="TMQ72095.1"/>
    <property type="molecule type" value="Genomic_DNA"/>
</dbReference>
<feature type="region of interest" description="Disordered" evidence="1">
    <location>
        <begin position="1"/>
        <end position="25"/>
    </location>
</feature>
<feature type="compositionally biased region" description="Basic residues" evidence="1">
    <location>
        <begin position="1"/>
        <end position="23"/>
    </location>
</feature>
<dbReference type="GO" id="GO:0016887">
    <property type="term" value="F:ATP hydrolysis activity"/>
    <property type="evidence" value="ECO:0007669"/>
    <property type="project" value="InterPro"/>
</dbReference>
<sequence>MGARRRRARGPPAARGRRGRRRRLEGAARVNAFGRAAPLLVARDLAVTPPGAAEPAVRGCSLAVSPGEWVALAGPNGGGKTSLLLGLAGLWPTSAGRLELDGAPFGPDTRAR</sequence>
<name>A0A538U881_UNCEI</name>
<evidence type="ECO:0000313" key="3">
    <source>
        <dbReference type="EMBL" id="TMQ72095.1"/>
    </source>
</evidence>
<dbReference type="Gene3D" id="3.40.50.300">
    <property type="entry name" value="P-loop containing nucleotide triphosphate hydrolases"/>
    <property type="match status" value="1"/>
</dbReference>
<accession>A0A538U881</accession>
<gene>
    <name evidence="3" type="ORF">E6K81_08450</name>
</gene>
<protein>
    <submittedName>
        <fullName evidence="3">ATP-binding cassette domain-containing protein</fullName>
    </submittedName>
</protein>
<feature type="domain" description="ABC transporter" evidence="2">
    <location>
        <begin position="58"/>
        <end position="107"/>
    </location>
</feature>